<dbReference type="NCBIfam" id="TIGR01726">
    <property type="entry name" value="HEQRo_perm_3TM"/>
    <property type="match status" value="1"/>
</dbReference>
<keyword evidence="6" id="KW-0029">Amino-acid transport</keyword>
<feature type="transmembrane region" description="Helical" evidence="9">
    <location>
        <begin position="110"/>
        <end position="132"/>
    </location>
</feature>
<organism evidence="11 12">
    <name type="scientific">Mesorhizobium atlanticum</name>
    <dbReference type="NCBI Taxonomy" id="2233532"/>
    <lineage>
        <taxon>Bacteria</taxon>
        <taxon>Pseudomonadati</taxon>
        <taxon>Pseudomonadota</taxon>
        <taxon>Alphaproteobacteria</taxon>
        <taxon>Hyphomicrobiales</taxon>
        <taxon>Phyllobacteriaceae</taxon>
        <taxon>Mesorhizobium</taxon>
    </lineage>
</organism>
<protein>
    <submittedName>
        <fullName evidence="11">Amino acid ABC transporter permease</fullName>
    </submittedName>
</protein>
<reference evidence="11 12" key="1">
    <citation type="submission" date="2018-07" db="EMBL/GenBank/DDBJ databases">
        <title>Diversity of Mesorhizobium strains in Brazil.</title>
        <authorList>
            <person name="Helene L.C.F."/>
            <person name="Dall'Agnol R."/>
            <person name="Delamuta J.R.M."/>
            <person name="Hungria M."/>
        </authorList>
    </citation>
    <scope>NUCLEOTIDE SEQUENCE [LARGE SCALE GENOMIC DNA]</scope>
    <source>
        <strain evidence="11 12">CNPSo 3140</strain>
    </source>
</reference>
<dbReference type="EMBL" id="QMBQ01000011">
    <property type="protein sequence ID" value="RAZ72348.1"/>
    <property type="molecule type" value="Genomic_DNA"/>
</dbReference>
<evidence type="ECO:0000256" key="1">
    <source>
        <dbReference type="ARBA" id="ARBA00004429"/>
    </source>
</evidence>
<dbReference type="InterPro" id="IPR035906">
    <property type="entry name" value="MetI-like_sf"/>
</dbReference>
<evidence type="ECO:0000256" key="7">
    <source>
        <dbReference type="ARBA" id="ARBA00022989"/>
    </source>
</evidence>
<evidence type="ECO:0000256" key="2">
    <source>
        <dbReference type="ARBA" id="ARBA00010072"/>
    </source>
</evidence>
<dbReference type="OrthoDB" id="9814550at2"/>
<accession>A0A330GIU9</accession>
<evidence type="ECO:0000256" key="6">
    <source>
        <dbReference type="ARBA" id="ARBA00022970"/>
    </source>
</evidence>
<comment type="similarity">
    <text evidence="2">Belongs to the binding-protein-dependent transport system permease family. HisMQ subfamily.</text>
</comment>
<sequence>MNASKSASSVAPLQIPDLPGPDAQRHRLAHPGRWVSAIVGLALLVMIVRAFAVGQIRWDVVGQFLTARVIVIGFGWTLLISACALALGIALGFAFGIMRTATNPTLRFAAWLYVWVFRGTPVLLQLLIWFNIGLVFPRLYIPGLVDERMVDVVTPFVAAVLGLGVNEGSYLTEVVRGGIASVDRGQIEAAHTLGMTPGQTMRRIVLPQTLRLILPVLGNSAVGMLKFSSLAATIAMGEMLNAAQRIYFINGAVIELLFVCAIWYLAGTTMLSIGQYYLEQHFGRDATTAGYRKQWFKMSSWRAMASGEA</sequence>
<feature type="domain" description="ABC transmembrane type-1" evidence="10">
    <location>
        <begin position="74"/>
        <end position="267"/>
    </location>
</feature>
<dbReference type="InterPro" id="IPR043429">
    <property type="entry name" value="ArtM/GltK/GlnP/TcyL/YhdX-like"/>
</dbReference>
<feature type="transmembrane region" description="Helical" evidence="9">
    <location>
        <begin position="70"/>
        <end position="98"/>
    </location>
</feature>
<evidence type="ECO:0000256" key="8">
    <source>
        <dbReference type="ARBA" id="ARBA00023136"/>
    </source>
</evidence>
<comment type="subcellular location">
    <subcellularLocation>
        <location evidence="1">Cell inner membrane</location>
        <topology evidence="1">Multi-pass membrane protein</topology>
    </subcellularLocation>
    <subcellularLocation>
        <location evidence="9">Cell membrane</location>
        <topology evidence="9">Multi-pass membrane protein</topology>
    </subcellularLocation>
</comment>
<proteinExistence type="inferred from homology"/>
<dbReference type="PROSITE" id="PS50928">
    <property type="entry name" value="ABC_TM1"/>
    <property type="match status" value="1"/>
</dbReference>
<dbReference type="GO" id="GO:0043190">
    <property type="term" value="C:ATP-binding cassette (ABC) transporter complex"/>
    <property type="evidence" value="ECO:0007669"/>
    <property type="project" value="InterPro"/>
</dbReference>
<evidence type="ECO:0000256" key="4">
    <source>
        <dbReference type="ARBA" id="ARBA00022475"/>
    </source>
</evidence>
<dbReference type="Gene3D" id="1.10.3720.10">
    <property type="entry name" value="MetI-like"/>
    <property type="match status" value="1"/>
</dbReference>
<dbReference type="SUPFAM" id="SSF161098">
    <property type="entry name" value="MetI-like"/>
    <property type="match status" value="1"/>
</dbReference>
<evidence type="ECO:0000256" key="5">
    <source>
        <dbReference type="ARBA" id="ARBA00022692"/>
    </source>
</evidence>
<dbReference type="AlphaFoldDB" id="A0A330GIU9"/>
<keyword evidence="12" id="KW-1185">Reference proteome</keyword>
<evidence type="ECO:0000313" key="12">
    <source>
        <dbReference type="Proteomes" id="UP000251956"/>
    </source>
</evidence>
<keyword evidence="5 9" id="KW-0812">Transmembrane</keyword>
<dbReference type="InterPro" id="IPR010065">
    <property type="entry name" value="AA_ABC_transptr_permease_3TM"/>
</dbReference>
<dbReference type="GO" id="GO:0022857">
    <property type="term" value="F:transmembrane transporter activity"/>
    <property type="evidence" value="ECO:0007669"/>
    <property type="project" value="InterPro"/>
</dbReference>
<keyword evidence="3 9" id="KW-0813">Transport</keyword>
<comment type="caution">
    <text evidence="11">The sequence shown here is derived from an EMBL/GenBank/DDBJ whole genome shotgun (WGS) entry which is preliminary data.</text>
</comment>
<dbReference type="Proteomes" id="UP000251956">
    <property type="component" value="Unassembled WGS sequence"/>
</dbReference>
<dbReference type="PANTHER" id="PTHR30614:SF0">
    <property type="entry name" value="L-CYSTINE TRANSPORT SYSTEM PERMEASE PROTEIN TCYL"/>
    <property type="match status" value="1"/>
</dbReference>
<name>A0A330GIU9_9HYPH</name>
<feature type="transmembrane region" description="Helical" evidence="9">
    <location>
        <begin position="34"/>
        <end position="58"/>
    </location>
</feature>
<keyword evidence="4" id="KW-1003">Cell membrane</keyword>
<evidence type="ECO:0000313" key="11">
    <source>
        <dbReference type="EMBL" id="RAZ72348.1"/>
    </source>
</evidence>
<evidence type="ECO:0000256" key="3">
    <source>
        <dbReference type="ARBA" id="ARBA00022448"/>
    </source>
</evidence>
<feature type="transmembrane region" description="Helical" evidence="9">
    <location>
        <begin position="212"/>
        <end position="234"/>
    </location>
</feature>
<evidence type="ECO:0000259" key="10">
    <source>
        <dbReference type="PROSITE" id="PS50928"/>
    </source>
</evidence>
<keyword evidence="7 9" id="KW-1133">Transmembrane helix</keyword>
<gene>
    <name evidence="11" type="ORF">DPM35_28785</name>
</gene>
<dbReference type="GO" id="GO:0006865">
    <property type="term" value="P:amino acid transport"/>
    <property type="evidence" value="ECO:0007669"/>
    <property type="project" value="UniProtKB-KW"/>
</dbReference>
<dbReference type="CDD" id="cd06261">
    <property type="entry name" value="TM_PBP2"/>
    <property type="match status" value="1"/>
</dbReference>
<dbReference type="PANTHER" id="PTHR30614">
    <property type="entry name" value="MEMBRANE COMPONENT OF AMINO ACID ABC TRANSPORTER"/>
    <property type="match status" value="1"/>
</dbReference>
<dbReference type="RefSeq" id="WP_112130725.1">
    <property type="nucleotide sequence ID" value="NZ_QMBQ01000011.1"/>
</dbReference>
<dbReference type="Pfam" id="PF00528">
    <property type="entry name" value="BPD_transp_1"/>
    <property type="match status" value="1"/>
</dbReference>
<evidence type="ECO:0000256" key="9">
    <source>
        <dbReference type="RuleBase" id="RU363032"/>
    </source>
</evidence>
<keyword evidence="8 9" id="KW-0472">Membrane</keyword>
<dbReference type="InterPro" id="IPR000515">
    <property type="entry name" value="MetI-like"/>
</dbReference>
<feature type="transmembrane region" description="Helical" evidence="9">
    <location>
        <begin position="246"/>
        <end position="266"/>
    </location>
</feature>